<dbReference type="InterPro" id="IPR051685">
    <property type="entry name" value="Ycf3/AcsC/BcsC/TPR_MFPF"/>
</dbReference>
<dbReference type="AlphaFoldDB" id="A0A7X3G2Q3"/>
<comment type="caution">
    <text evidence="5">The sequence shown here is derived from an EMBL/GenBank/DDBJ whole genome shotgun (WGS) entry which is preliminary data.</text>
</comment>
<dbReference type="PANTHER" id="PTHR44943">
    <property type="entry name" value="CELLULOSE SYNTHASE OPERON PROTEIN C"/>
    <property type="match status" value="1"/>
</dbReference>
<feature type="repeat" description="TPR" evidence="3">
    <location>
        <begin position="152"/>
        <end position="185"/>
    </location>
</feature>
<name>A0A7X3G2Q3_9BURK</name>
<dbReference type="Pfam" id="PF13432">
    <property type="entry name" value="TPR_16"/>
    <property type="match status" value="2"/>
</dbReference>
<feature type="repeat" description="TPR" evidence="3">
    <location>
        <begin position="81"/>
        <end position="114"/>
    </location>
</feature>
<keyword evidence="4" id="KW-0732">Signal</keyword>
<feature type="repeat" description="TPR" evidence="3">
    <location>
        <begin position="47"/>
        <end position="80"/>
    </location>
</feature>
<proteinExistence type="predicted"/>
<feature type="signal peptide" evidence="4">
    <location>
        <begin position="1"/>
        <end position="22"/>
    </location>
</feature>
<dbReference type="PROSITE" id="PS51257">
    <property type="entry name" value="PROKAR_LIPOPROTEIN"/>
    <property type="match status" value="1"/>
</dbReference>
<evidence type="ECO:0000256" key="4">
    <source>
        <dbReference type="SAM" id="SignalP"/>
    </source>
</evidence>
<evidence type="ECO:0000256" key="1">
    <source>
        <dbReference type="ARBA" id="ARBA00022737"/>
    </source>
</evidence>
<accession>A0A7X3G2Q3</accession>
<dbReference type="InterPro" id="IPR013360">
    <property type="entry name" value="Pilus_4_PilW"/>
</dbReference>
<sequence length="269" mass="29512">MPQLSGRLACALALPLLLAACAGNGGMAGESHELKTLSDQTAAEKRAQIRLQLAVGYYQERKYEIALDEVKQAIAADPDDADAYGVRALIYTAMNENRLADENYRHALRLAPRNPDLSNNYGLFLCDAGGKPAEAMGYFDAALKNPNYATPVKAMVNAGNCSLKMKNVDAAERYLLDALRYDPDLAATSAGLARVYFERRDYTRAGFFINRLTETAKLDTLSADVLWLAIRVKHMLGDRATEASLAAQLRKRFPGSSEYAAFERGAFNE</sequence>
<dbReference type="SMART" id="SM00028">
    <property type="entry name" value="TPR"/>
    <property type="match status" value="3"/>
</dbReference>
<dbReference type="Pfam" id="PF14559">
    <property type="entry name" value="TPR_19"/>
    <property type="match status" value="1"/>
</dbReference>
<dbReference type="RefSeq" id="WP_056132248.1">
    <property type="nucleotide sequence ID" value="NZ_WSES01000007.1"/>
</dbReference>
<dbReference type="Proteomes" id="UP000443353">
    <property type="component" value="Unassembled WGS sequence"/>
</dbReference>
<dbReference type="SUPFAM" id="SSF48452">
    <property type="entry name" value="TPR-like"/>
    <property type="match status" value="1"/>
</dbReference>
<organism evidence="5 6">
    <name type="scientific">Massilia cellulosiltytica</name>
    <dbReference type="NCBI Taxonomy" id="2683234"/>
    <lineage>
        <taxon>Bacteria</taxon>
        <taxon>Pseudomonadati</taxon>
        <taxon>Pseudomonadota</taxon>
        <taxon>Betaproteobacteria</taxon>
        <taxon>Burkholderiales</taxon>
        <taxon>Oxalobacteraceae</taxon>
        <taxon>Telluria group</taxon>
        <taxon>Massilia</taxon>
    </lineage>
</organism>
<dbReference type="EMBL" id="WSES01000007">
    <property type="protein sequence ID" value="MVW62572.1"/>
    <property type="molecule type" value="Genomic_DNA"/>
</dbReference>
<dbReference type="NCBIfam" id="TIGR02521">
    <property type="entry name" value="type_IV_pilW"/>
    <property type="match status" value="1"/>
</dbReference>
<evidence type="ECO:0000256" key="2">
    <source>
        <dbReference type="ARBA" id="ARBA00022803"/>
    </source>
</evidence>
<protein>
    <submittedName>
        <fullName evidence="5">Type IV pilus biogenesis/stability protein PilW</fullName>
    </submittedName>
</protein>
<feature type="chain" id="PRO_5030569349" evidence="4">
    <location>
        <begin position="23"/>
        <end position="269"/>
    </location>
</feature>
<evidence type="ECO:0000256" key="3">
    <source>
        <dbReference type="PROSITE-ProRule" id="PRU00339"/>
    </source>
</evidence>
<dbReference type="InterPro" id="IPR019734">
    <property type="entry name" value="TPR_rpt"/>
</dbReference>
<evidence type="ECO:0000313" key="6">
    <source>
        <dbReference type="Proteomes" id="UP000443353"/>
    </source>
</evidence>
<gene>
    <name evidence="5" type="primary">pilW</name>
    <name evidence="5" type="ORF">GPY61_21815</name>
</gene>
<keyword evidence="2 3" id="KW-0802">TPR repeat</keyword>
<evidence type="ECO:0000313" key="5">
    <source>
        <dbReference type="EMBL" id="MVW62572.1"/>
    </source>
</evidence>
<dbReference type="InterPro" id="IPR011990">
    <property type="entry name" value="TPR-like_helical_dom_sf"/>
</dbReference>
<keyword evidence="1" id="KW-0677">Repeat</keyword>
<keyword evidence="6" id="KW-1185">Reference proteome</keyword>
<dbReference type="Gene3D" id="1.25.40.10">
    <property type="entry name" value="Tetratricopeptide repeat domain"/>
    <property type="match status" value="1"/>
</dbReference>
<dbReference type="PANTHER" id="PTHR44943:SF5">
    <property type="entry name" value="BLL7697 PROTEIN"/>
    <property type="match status" value="1"/>
</dbReference>
<dbReference type="PROSITE" id="PS50005">
    <property type="entry name" value="TPR"/>
    <property type="match status" value="3"/>
</dbReference>
<reference evidence="5 6" key="1">
    <citation type="submission" date="2019-12" db="EMBL/GenBank/DDBJ databases">
        <authorList>
            <person name="Li C."/>
            <person name="Zhao J."/>
        </authorList>
    </citation>
    <scope>NUCLEOTIDE SEQUENCE [LARGE SCALE GENOMIC DNA]</scope>
    <source>
        <strain evidence="5 6">NEAU-DD11</strain>
    </source>
</reference>